<sequence length="359" mass="41630">MVQLLDLPDELILVIVNYVQAEKGQGNLPFYKWGDLYERAIKQDQPQQNKDLRSLYLVSSRFYRLLKRNYYENICVREGPFHNHPLDRLKRTLRDEPNLQKFINSAIVPCTTSLYDFFCFYWFPNMQTLSILRFMAMDPLEDESGLRQFIGKSPVTALNLIRCGAHEEALATILSWPAALEVLHYDVEQGEWDGIYDDEPGKGWTCAAFVRTLQPQMGSLKELTLTRPWLVHEGLFNGPRICLRDFTALTTLRIYHVFLCGEDDPLEAWRSLPRSLEDLEIFYDDWDLTTFEEDTFLLGLLVHKEENLPHLRRISIASPEIIWDAEKEEYKPAGRWSPPPPLAHALEIAGLALDVQLGI</sequence>
<accession>A0AAD6D3C1</accession>
<evidence type="ECO:0000313" key="2">
    <source>
        <dbReference type="Proteomes" id="UP001220324"/>
    </source>
</evidence>
<evidence type="ECO:0000313" key="1">
    <source>
        <dbReference type="EMBL" id="KAJ5552780.1"/>
    </source>
</evidence>
<keyword evidence="2" id="KW-1185">Reference proteome</keyword>
<comment type="caution">
    <text evidence="1">The sequence shown here is derived from an EMBL/GenBank/DDBJ whole genome shotgun (WGS) entry which is preliminary data.</text>
</comment>
<dbReference type="EMBL" id="JAQIZZ010000002">
    <property type="protein sequence ID" value="KAJ5552780.1"/>
    <property type="molecule type" value="Genomic_DNA"/>
</dbReference>
<proteinExistence type="predicted"/>
<gene>
    <name evidence="1" type="ORF">N7494_002158</name>
</gene>
<dbReference type="Proteomes" id="UP001220324">
    <property type="component" value="Unassembled WGS sequence"/>
</dbReference>
<reference evidence="1 2" key="1">
    <citation type="journal article" date="2023" name="IMA Fungus">
        <title>Comparative genomic study of the Penicillium genus elucidates a diverse pangenome and 15 lateral gene transfer events.</title>
        <authorList>
            <person name="Petersen C."/>
            <person name="Sorensen T."/>
            <person name="Nielsen M.R."/>
            <person name="Sondergaard T.E."/>
            <person name="Sorensen J.L."/>
            <person name="Fitzpatrick D.A."/>
            <person name="Frisvad J.C."/>
            <person name="Nielsen K.L."/>
        </authorList>
    </citation>
    <scope>NUCLEOTIDE SEQUENCE [LARGE SCALE GENOMIC DNA]</scope>
    <source>
        <strain evidence="1 2">IBT 35679</strain>
    </source>
</reference>
<organism evidence="1 2">
    <name type="scientific">Penicillium frequentans</name>
    <dbReference type="NCBI Taxonomy" id="3151616"/>
    <lineage>
        <taxon>Eukaryota</taxon>
        <taxon>Fungi</taxon>
        <taxon>Dikarya</taxon>
        <taxon>Ascomycota</taxon>
        <taxon>Pezizomycotina</taxon>
        <taxon>Eurotiomycetes</taxon>
        <taxon>Eurotiomycetidae</taxon>
        <taxon>Eurotiales</taxon>
        <taxon>Aspergillaceae</taxon>
        <taxon>Penicillium</taxon>
    </lineage>
</organism>
<dbReference type="AlphaFoldDB" id="A0AAD6D3C1"/>
<name>A0AAD6D3C1_9EURO</name>
<protein>
    <submittedName>
        <fullName evidence="1">Uncharacterized protein</fullName>
    </submittedName>
</protein>